<keyword evidence="1" id="KW-0378">Hydrolase</keyword>
<feature type="signal peptide" evidence="2">
    <location>
        <begin position="1"/>
        <end position="28"/>
    </location>
</feature>
<dbReference type="GO" id="GO:0008745">
    <property type="term" value="F:N-acetylmuramoyl-L-alanine amidase activity"/>
    <property type="evidence" value="ECO:0007669"/>
    <property type="project" value="InterPro"/>
</dbReference>
<protein>
    <submittedName>
        <fullName evidence="4">N-acetylmuramoyl-L-alanine amidase</fullName>
    </submittedName>
</protein>
<feature type="chain" id="PRO_5010249505" evidence="2">
    <location>
        <begin position="29"/>
        <end position="355"/>
    </location>
</feature>
<dbReference type="Proteomes" id="UP000183639">
    <property type="component" value="Unassembled WGS sequence"/>
</dbReference>
<dbReference type="InterPro" id="IPR002508">
    <property type="entry name" value="MurNAc-LAA_cat"/>
</dbReference>
<organism evidence="4 5">
    <name type="scientific">Selenomonas ruminantium</name>
    <dbReference type="NCBI Taxonomy" id="971"/>
    <lineage>
        <taxon>Bacteria</taxon>
        <taxon>Bacillati</taxon>
        <taxon>Bacillota</taxon>
        <taxon>Negativicutes</taxon>
        <taxon>Selenomonadales</taxon>
        <taxon>Selenomonadaceae</taxon>
        <taxon>Selenomonas</taxon>
    </lineage>
</organism>
<feature type="domain" description="MurNAc-LAA" evidence="3">
    <location>
        <begin position="247"/>
        <end position="349"/>
    </location>
</feature>
<gene>
    <name evidence="4" type="ORF">SAMN04487861_10244</name>
</gene>
<name>A0A1I3C090_SELRU</name>
<dbReference type="AlphaFoldDB" id="A0A1I3C090"/>
<sequence length="355" mass="39309">MNTLFRWASWAGIVLLAVMMLLPGAAEAARPVQDHELNYFQTSETTVDGRKALRIEIGMDRDKLEYKVSTRPYLTKQLVIDMENTMPGELRKTIKMKSSLASRVRIAELQRNHTQVRIDFTSDVQAENYKVYTLDRDRKAKKPYRLVIDILEPEGEPAAGSVGGVKGHTVVIDAGHGGSDSGAVGPTGVAEKTVTLAVAKKVQAILQNSGARVVMTRTKDVDVYGPNSTAAQELQARCNVANFDPSAEIFVSIHCNSFSNPSANGMETYHYAGSRQGKRLAALLNEELDKEMGLFNRGVKTANFYVIKHTNMPSSLIELAFISNYREERLLDSDSQQQKMAMAVARAISRYFRSA</sequence>
<dbReference type="RefSeq" id="WP_075441737.1">
    <property type="nucleotide sequence ID" value="NZ_FOQK01000002.1"/>
</dbReference>
<proteinExistence type="predicted"/>
<evidence type="ECO:0000313" key="4">
    <source>
        <dbReference type="EMBL" id="SFH67736.1"/>
    </source>
</evidence>
<evidence type="ECO:0000259" key="3">
    <source>
        <dbReference type="SMART" id="SM00646"/>
    </source>
</evidence>
<reference evidence="4 5" key="1">
    <citation type="submission" date="2016-10" db="EMBL/GenBank/DDBJ databases">
        <authorList>
            <person name="de Groot N.N."/>
        </authorList>
    </citation>
    <scope>NUCLEOTIDE SEQUENCE [LARGE SCALE GENOMIC DNA]</scope>
    <source>
        <strain evidence="4 5">Z108</strain>
    </source>
</reference>
<dbReference type="PANTHER" id="PTHR30404:SF0">
    <property type="entry name" value="N-ACETYLMURAMOYL-L-ALANINE AMIDASE AMIC"/>
    <property type="match status" value="1"/>
</dbReference>
<dbReference type="GO" id="GO:0009253">
    <property type="term" value="P:peptidoglycan catabolic process"/>
    <property type="evidence" value="ECO:0007669"/>
    <property type="project" value="InterPro"/>
</dbReference>
<evidence type="ECO:0000256" key="1">
    <source>
        <dbReference type="ARBA" id="ARBA00022801"/>
    </source>
</evidence>
<keyword evidence="2" id="KW-0732">Signal</keyword>
<evidence type="ECO:0000313" key="5">
    <source>
        <dbReference type="Proteomes" id="UP000183639"/>
    </source>
</evidence>
<dbReference type="SUPFAM" id="SSF53187">
    <property type="entry name" value="Zn-dependent exopeptidases"/>
    <property type="match status" value="1"/>
</dbReference>
<dbReference type="EMBL" id="FOQK01000002">
    <property type="protein sequence ID" value="SFH67736.1"/>
    <property type="molecule type" value="Genomic_DNA"/>
</dbReference>
<dbReference type="OrthoDB" id="9772024at2"/>
<accession>A0A1I3C090</accession>
<dbReference type="CDD" id="cd02696">
    <property type="entry name" value="MurNAc-LAA"/>
    <property type="match status" value="1"/>
</dbReference>
<dbReference type="GO" id="GO:0030288">
    <property type="term" value="C:outer membrane-bounded periplasmic space"/>
    <property type="evidence" value="ECO:0007669"/>
    <property type="project" value="TreeGrafter"/>
</dbReference>
<dbReference type="PANTHER" id="PTHR30404">
    <property type="entry name" value="N-ACETYLMURAMOYL-L-ALANINE AMIDASE"/>
    <property type="match status" value="1"/>
</dbReference>
<evidence type="ECO:0000256" key="2">
    <source>
        <dbReference type="SAM" id="SignalP"/>
    </source>
</evidence>
<dbReference type="Gene3D" id="3.40.630.40">
    <property type="entry name" value="Zn-dependent exopeptidases"/>
    <property type="match status" value="1"/>
</dbReference>
<dbReference type="SMART" id="SM00646">
    <property type="entry name" value="Ami_3"/>
    <property type="match status" value="1"/>
</dbReference>
<dbReference type="InterPro" id="IPR050695">
    <property type="entry name" value="N-acetylmuramoyl_amidase_3"/>
</dbReference>
<dbReference type="Gene3D" id="2.60.40.3500">
    <property type="match status" value="1"/>
</dbReference>
<dbReference type="Pfam" id="PF01520">
    <property type="entry name" value="Amidase_3"/>
    <property type="match status" value="1"/>
</dbReference>